<feature type="transmembrane region" description="Helical" evidence="2">
    <location>
        <begin position="260"/>
        <end position="277"/>
    </location>
</feature>
<feature type="transmembrane region" description="Helical" evidence="2">
    <location>
        <begin position="66"/>
        <end position="88"/>
    </location>
</feature>
<dbReference type="VEuPathDB" id="FungiDB:PC9H_001519"/>
<dbReference type="PANTHER" id="PTHR37488:SF2">
    <property type="entry name" value="DUF1275 DOMAIN-CONTAINING PROTEIN"/>
    <property type="match status" value="1"/>
</dbReference>
<proteinExistence type="predicted"/>
<keyword evidence="2" id="KW-1133">Transmembrane helix</keyword>
<comment type="caution">
    <text evidence="3">The sequence shown here is derived from an EMBL/GenBank/DDBJ whole genome shotgun (WGS) entry which is preliminary data.</text>
</comment>
<evidence type="ECO:0000256" key="2">
    <source>
        <dbReference type="SAM" id="Phobius"/>
    </source>
</evidence>
<dbReference type="RefSeq" id="XP_036637014.1">
    <property type="nucleotide sequence ID" value="XM_036771169.1"/>
</dbReference>
<protein>
    <recommendedName>
        <fullName evidence="5">DUF1275 domain protein</fullName>
    </recommendedName>
</protein>
<evidence type="ECO:0000313" key="4">
    <source>
        <dbReference type="Proteomes" id="UP000623687"/>
    </source>
</evidence>
<keyword evidence="2" id="KW-0472">Membrane</keyword>
<keyword evidence="4" id="KW-1185">Reference proteome</keyword>
<sequence>MSTTKLNSDSHHIQSYGAMTPSTSYARSVSESETDTEDLPGLPPTRRSSLSKHLDSEVDPARATGILAAFCFMTGFIDAISFSAVFVWCGFQTGNFVQLALAVAKTFEGPSSTPQDTAFRNPDQHALCSFLTFLLGAFLGRIGDRIGPHKRRWLVSATFVQSLLTMAAAITIWKSSQDSRDGPTRFSIADERGDPAWTHALTFACIGFMSASMGLQGVVAKRLNTEFAASIVLTTVWIELMNDPRLFHINRSVVSRDHKLIFITAIFTGGFIARALLHQLGAAGTLGIATGIRFLIALAWLFVPGKKGTNNPK</sequence>
<evidence type="ECO:0008006" key="5">
    <source>
        <dbReference type="Google" id="ProtNLM"/>
    </source>
</evidence>
<reference evidence="3" key="1">
    <citation type="submission" date="2019-07" db="EMBL/GenBank/DDBJ databases">
        <authorList>
            <person name="Palmer J.M."/>
        </authorList>
    </citation>
    <scope>NUCLEOTIDE SEQUENCE</scope>
    <source>
        <strain evidence="3">PC9</strain>
    </source>
</reference>
<feature type="transmembrane region" description="Helical" evidence="2">
    <location>
        <begin position="283"/>
        <end position="303"/>
    </location>
</feature>
<evidence type="ECO:0000313" key="3">
    <source>
        <dbReference type="EMBL" id="KAF7441170.1"/>
    </source>
</evidence>
<feature type="transmembrane region" description="Helical" evidence="2">
    <location>
        <begin position="154"/>
        <end position="176"/>
    </location>
</feature>
<dbReference type="Proteomes" id="UP000623687">
    <property type="component" value="Unassembled WGS sequence"/>
</dbReference>
<dbReference type="EMBL" id="JACETU010000001">
    <property type="protein sequence ID" value="KAF7441170.1"/>
    <property type="molecule type" value="Genomic_DNA"/>
</dbReference>
<evidence type="ECO:0000256" key="1">
    <source>
        <dbReference type="SAM" id="MobiDB-lite"/>
    </source>
</evidence>
<accession>A0A8H7DXV6</accession>
<dbReference type="GeneID" id="59371360"/>
<dbReference type="Pfam" id="PF06912">
    <property type="entry name" value="DUF1275"/>
    <property type="match status" value="1"/>
</dbReference>
<dbReference type="PANTHER" id="PTHR37488">
    <property type="entry name" value="DUF1275 DOMAIN-CONTAINING PROTEIN"/>
    <property type="match status" value="1"/>
</dbReference>
<dbReference type="OrthoDB" id="5288586at2759"/>
<dbReference type="InterPro" id="IPR010699">
    <property type="entry name" value="DUF1275"/>
</dbReference>
<organism evidence="3 4">
    <name type="scientific">Pleurotus ostreatus</name>
    <name type="common">Oyster mushroom</name>
    <name type="synonym">White-rot fungus</name>
    <dbReference type="NCBI Taxonomy" id="5322"/>
    <lineage>
        <taxon>Eukaryota</taxon>
        <taxon>Fungi</taxon>
        <taxon>Dikarya</taxon>
        <taxon>Basidiomycota</taxon>
        <taxon>Agaricomycotina</taxon>
        <taxon>Agaricomycetes</taxon>
        <taxon>Agaricomycetidae</taxon>
        <taxon>Agaricales</taxon>
        <taxon>Pleurotineae</taxon>
        <taxon>Pleurotaceae</taxon>
        <taxon>Pleurotus</taxon>
    </lineage>
</organism>
<dbReference type="AlphaFoldDB" id="A0A8H7DXV6"/>
<name>A0A8H7DXV6_PLEOS</name>
<feature type="transmembrane region" description="Helical" evidence="2">
    <location>
        <begin position="196"/>
        <end position="215"/>
    </location>
</feature>
<feature type="compositionally biased region" description="Polar residues" evidence="1">
    <location>
        <begin position="20"/>
        <end position="31"/>
    </location>
</feature>
<keyword evidence="2" id="KW-0812">Transmembrane</keyword>
<gene>
    <name evidence="3" type="ORF">PC9H_001519</name>
</gene>
<feature type="region of interest" description="Disordered" evidence="1">
    <location>
        <begin position="1"/>
        <end position="54"/>
    </location>
</feature>
<feature type="transmembrane region" description="Helical" evidence="2">
    <location>
        <begin position="124"/>
        <end position="142"/>
    </location>
</feature>